<keyword evidence="3" id="KW-0418">Kinase</keyword>
<dbReference type="Pfam" id="PF00563">
    <property type="entry name" value="EAL"/>
    <property type="match status" value="1"/>
</dbReference>
<feature type="transmembrane region" description="Helical" evidence="4">
    <location>
        <begin position="20"/>
        <end position="38"/>
    </location>
</feature>
<keyword evidence="4" id="KW-0472">Membrane</keyword>
<dbReference type="EC" id="3.1.4.52" evidence="1"/>
<dbReference type="SUPFAM" id="SSF55073">
    <property type="entry name" value="Nucleotide cyclase"/>
    <property type="match status" value="1"/>
</dbReference>
<dbReference type="Pfam" id="PF08448">
    <property type="entry name" value="PAS_4"/>
    <property type="match status" value="1"/>
</dbReference>
<evidence type="ECO:0000256" key="1">
    <source>
        <dbReference type="ARBA" id="ARBA00012282"/>
    </source>
</evidence>
<evidence type="ECO:0000259" key="7">
    <source>
        <dbReference type="PROSITE" id="PS50883"/>
    </source>
</evidence>
<dbReference type="GO" id="GO:0016301">
    <property type="term" value="F:kinase activity"/>
    <property type="evidence" value="ECO:0007669"/>
    <property type="project" value="UniProtKB-KW"/>
</dbReference>
<keyword evidence="3" id="KW-0808">Transferase</keyword>
<dbReference type="InterPro" id="IPR035919">
    <property type="entry name" value="EAL_sf"/>
</dbReference>
<dbReference type="SMART" id="SM00086">
    <property type="entry name" value="PAC"/>
    <property type="match status" value="2"/>
</dbReference>
<dbReference type="KEGG" id="mpq:ABA45_16945"/>
<reference evidence="9 10" key="1">
    <citation type="submission" date="2015-05" db="EMBL/GenBank/DDBJ databases">
        <title>Complete genome of Marinobacter psychrophilus strain 20041T isolated from sea-ice of the Canadian Basin.</title>
        <authorList>
            <person name="Song L."/>
            <person name="Ren L."/>
            <person name="Yu Y."/>
            <person name="Wang X."/>
        </authorList>
    </citation>
    <scope>NUCLEOTIDE SEQUENCE [LARGE SCALE GENOMIC DNA]</scope>
    <source>
        <strain evidence="9 10">20041</strain>
    </source>
</reference>
<dbReference type="CDD" id="cd12915">
    <property type="entry name" value="PDC2_DGC_like"/>
    <property type="match status" value="1"/>
</dbReference>
<dbReference type="InterPro" id="IPR001633">
    <property type="entry name" value="EAL_dom"/>
</dbReference>
<dbReference type="FunFam" id="3.20.20.450:FF:000001">
    <property type="entry name" value="Cyclic di-GMP phosphodiesterase yahA"/>
    <property type="match status" value="1"/>
</dbReference>
<evidence type="ECO:0000259" key="8">
    <source>
        <dbReference type="PROSITE" id="PS50887"/>
    </source>
</evidence>
<feature type="transmembrane region" description="Helical" evidence="4">
    <location>
        <begin position="301"/>
        <end position="319"/>
    </location>
</feature>
<organism evidence="9 10">
    <name type="scientific">Marinobacter psychrophilus</name>
    <dbReference type="NCBI Taxonomy" id="330734"/>
    <lineage>
        <taxon>Bacteria</taxon>
        <taxon>Pseudomonadati</taxon>
        <taxon>Pseudomonadota</taxon>
        <taxon>Gammaproteobacteria</taxon>
        <taxon>Pseudomonadales</taxon>
        <taxon>Marinobacteraceae</taxon>
        <taxon>Marinobacter</taxon>
    </lineage>
</organism>
<dbReference type="EMBL" id="CP011494">
    <property type="protein sequence ID" value="AKO53913.1"/>
    <property type="molecule type" value="Genomic_DNA"/>
</dbReference>
<dbReference type="InterPro" id="IPR000160">
    <property type="entry name" value="GGDEF_dom"/>
</dbReference>
<proteinExistence type="predicted"/>
<evidence type="ECO:0000259" key="6">
    <source>
        <dbReference type="PROSITE" id="PS50113"/>
    </source>
</evidence>
<keyword evidence="4" id="KW-1133">Transmembrane helix</keyword>
<evidence type="ECO:0000256" key="4">
    <source>
        <dbReference type="SAM" id="Phobius"/>
    </source>
</evidence>
<evidence type="ECO:0000256" key="3">
    <source>
        <dbReference type="ARBA" id="ARBA00022777"/>
    </source>
</evidence>
<dbReference type="InterPro" id="IPR001610">
    <property type="entry name" value="PAC"/>
</dbReference>
<dbReference type="Gene3D" id="3.30.450.20">
    <property type="entry name" value="PAS domain"/>
    <property type="match status" value="3"/>
</dbReference>
<feature type="domain" description="EAL" evidence="7">
    <location>
        <begin position="777"/>
        <end position="1020"/>
    </location>
</feature>
<dbReference type="PATRIC" id="fig|330734.3.peg.3560"/>
<evidence type="ECO:0000313" key="9">
    <source>
        <dbReference type="EMBL" id="AKO53913.1"/>
    </source>
</evidence>
<dbReference type="RefSeq" id="WP_048388121.1">
    <property type="nucleotide sequence ID" value="NZ_CP011494.1"/>
</dbReference>
<feature type="domain" description="PAS" evidence="5">
    <location>
        <begin position="484"/>
        <end position="515"/>
    </location>
</feature>
<dbReference type="CDD" id="cd01949">
    <property type="entry name" value="GGDEF"/>
    <property type="match status" value="1"/>
</dbReference>
<dbReference type="PROSITE" id="PS50883">
    <property type="entry name" value="EAL"/>
    <property type="match status" value="1"/>
</dbReference>
<evidence type="ECO:0000313" key="10">
    <source>
        <dbReference type="Proteomes" id="UP000036406"/>
    </source>
</evidence>
<dbReference type="InterPro" id="IPR043128">
    <property type="entry name" value="Rev_trsase/Diguanyl_cyclase"/>
</dbReference>
<keyword evidence="10" id="KW-1185">Reference proteome</keyword>
<dbReference type="AlphaFoldDB" id="A0A0H4I840"/>
<feature type="domain" description="PAC" evidence="6">
    <location>
        <begin position="417"/>
        <end position="473"/>
    </location>
</feature>
<dbReference type="PANTHER" id="PTHR44757:SF2">
    <property type="entry name" value="BIOFILM ARCHITECTURE MAINTENANCE PROTEIN MBAA"/>
    <property type="match status" value="1"/>
</dbReference>
<dbReference type="SMART" id="SM00091">
    <property type="entry name" value="PAS"/>
    <property type="match status" value="2"/>
</dbReference>
<dbReference type="NCBIfam" id="TIGR00229">
    <property type="entry name" value="sensory_box"/>
    <property type="match status" value="2"/>
</dbReference>
<dbReference type="SUPFAM" id="SSF55785">
    <property type="entry name" value="PYP-like sensor domain (PAS domain)"/>
    <property type="match status" value="2"/>
</dbReference>
<dbReference type="PROSITE" id="PS50887">
    <property type="entry name" value="GGDEF"/>
    <property type="match status" value="1"/>
</dbReference>
<dbReference type="SMART" id="SM00052">
    <property type="entry name" value="EAL"/>
    <property type="match status" value="1"/>
</dbReference>
<evidence type="ECO:0000259" key="5">
    <source>
        <dbReference type="PROSITE" id="PS50112"/>
    </source>
</evidence>
<dbReference type="Gene3D" id="3.30.70.270">
    <property type="match status" value="1"/>
</dbReference>
<accession>A0A0H4I840</accession>
<dbReference type="Pfam" id="PF13426">
    <property type="entry name" value="PAS_9"/>
    <property type="match status" value="1"/>
</dbReference>
<dbReference type="SMART" id="SM00267">
    <property type="entry name" value="GGDEF"/>
    <property type="match status" value="1"/>
</dbReference>
<dbReference type="InterPro" id="IPR035965">
    <property type="entry name" value="PAS-like_dom_sf"/>
</dbReference>
<dbReference type="CDD" id="cd00130">
    <property type="entry name" value="PAS"/>
    <property type="match status" value="2"/>
</dbReference>
<dbReference type="STRING" id="330734.ABA45_16945"/>
<dbReference type="SUPFAM" id="SSF141868">
    <property type="entry name" value="EAL domain-like"/>
    <property type="match status" value="1"/>
</dbReference>
<dbReference type="Pfam" id="PF00990">
    <property type="entry name" value="GGDEF"/>
    <property type="match status" value="1"/>
</dbReference>
<dbReference type="PANTHER" id="PTHR44757">
    <property type="entry name" value="DIGUANYLATE CYCLASE DGCP"/>
    <property type="match status" value="1"/>
</dbReference>
<dbReference type="Gene3D" id="3.20.20.450">
    <property type="entry name" value="EAL domain"/>
    <property type="match status" value="1"/>
</dbReference>
<protein>
    <recommendedName>
        <fullName evidence="1">cyclic-guanylate-specific phosphodiesterase</fullName>
        <ecNumber evidence="1">3.1.4.52</ecNumber>
    </recommendedName>
</protein>
<dbReference type="InterPro" id="IPR000014">
    <property type="entry name" value="PAS"/>
</dbReference>
<evidence type="ECO:0000256" key="2">
    <source>
        <dbReference type="ARBA" id="ARBA00022636"/>
    </source>
</evidence>
<dbReference type="NCBIfam" id="TIGR00254">
    <property type="entry name" value="GGDEF"/>
    <property type="match status" value="1"/>
</dbReference>
<keyword evidence="2" id="KW-0973">c-di-GMP</keyword>
<name>A0A0H4I840_9GAMM</name>
<sequence>MTEQKNKTRLNLPLAYRLPIALYILALLGLVASAGYVAQSTYRQASETVTNRSAANADLAAEMVANRLLSTRNELRTFAGFVQPLVRQPNTPGATRPENIESHLDKRVSTLGFVSELLAADPAGNFFYPSMAEKVTRAPDWPFIAKYLSDNPNREVVTPLYTDPVTGEIEIWMLSKLHSDTSDVATVIVARQPPDVLSGSLERLSLSTGQSIAILDESMMLVARLPVVAGAAVSPGQILTDSLARRFIDSGSDSYQVIVEGPIPNDGEARFYAFKRVLGAPYIVVVGEKTSVALQDWHQSLWVGATGILLVAIIGLFFLRQFCRRLTVENELLHENRQRRSSQQNAQANESRLQALVNSIPDSTFVFDEHGRFTFAHAQDKGQLLMPVEKLLGLHYNEVLPPELAARFDGIKTDVEKSQKMQNIEYQLFVNGEARDYEARVNALTDLEGQHSGFLTLVRDITEDKVLEAELRIASTAFETHLGIIITDENSIILRANKAFSRITGYAEQDVLGKTPNVLQSGLQDAAFYHYLWARVQESGSWEGEIWNLRKDGEAYAEWLTITAICGKSGVVQNYVGTFHDITKRKKAERNAHRLAFYDSLTELANKTLLEEKISGVCNADIRHNAHAALLHVDVEQLRAVNDARGYGFGDLVLKSIAQQLAGIVRESDTLARIGGDEFAILLSSLGSSQDVAARSAENVADKILDAFALPIKVLEHKIQVSVSIGITLINERTAVCDQQLQRAEQATQQAKERAKLRGERRISFFDSEIQAQVVQHVLLEEELRNALAENQLVLYYQPQIRKPNQLLGYEVLLRWRHPERGIVSPAVFIPIAEQSRLILPIGRWVIEQACEKLAAWQSEPTTSELSLAVNVSIIQFQSNSFVEQVGQILEKTGAPPRLLKLEVTESLLMNDPERITEMMNRLRSMGVRFSLDDFGTGYSSMSYLNQLPLDQIKIDQSFINEVTSNLANSAIVESIIGLAKGLNLEVIAEGVETEEQRDWLANHGCQNFQGYLFGRPEEI</sequence>
<dbReference type="InterPro" id="IPR029787">
    <property type="entry name" value="Nucleotide_cyclase"/>
</dbReference>
<dbReference type="InterPro" id="IPR052155">
    <property type="entry name" value="Biofilm_reg_signaling"/>
</dbReference>
<dbReference type="PROSITE" id="PS50112">
    <property type="entry name" value="PAS"/>
    <property type="match status" value="1"/>
</dbReference>
<feature type="domain" description="PAC" evidence="6">
    <location>
        <begin position="542"/>
        <end position="594"/>
    </location>
</feature>
<dbReference type="InterPro" id="IPR000700">
    <property type="entry name" value="PAS-assoc_C"/>
</dbReference>
<dbReference type="CDD" id="cd01948">
    <property type="entry name" value="EAL"/>
    <property type="match status" value="1"/>
</dbReference>
<gene>
    <name evidence="9" type="ORF">ABA45_16945</name>
</gene>
<keyword evidence="4" id="KW-0812">Transmembrane</keyword>
<dbReference type="Proteomes" id="UP000036406">
    <property type="component" value="Chromosome"/>
</dbReference>
<dbReference type="InterPro" id="IPR013656">
    <property type="entry name" value="PAS_4"/>
</dbReference>
<feature type="domain" description="GGDEF" evidence="8">
    <location>
        <begin position="626"/>
        <end position="768"/>
    </location>
</feature>
<dbReference type="GO" id="GO:0071111">
    <property type="term" value="F:cyclic-guanylate-specific phosphodiesterase activity"/>
    <property type="evidence" value="ECO:0007669"/>
    <property type="project" value="UniProtKB-EC"/>
</dbReference>
<dbReference type="PROSITE" id="PS50113">
    <property type="entry name" value="PAC"/>
    <property type="match status" value="2"/>
</dbReference>